<accession>A0A2V3U7N3</accession>
<dbReference type="Gene3D" id="3.40.190.10">
    <property type="entry name" value="Periplasmic binding protein-like II"/>
    <property type="match status" value="1"/>
</dbReference>
<organism evidence="5 6">
    <name type="scientific">Chelatococcus asaccharovorans</name>
    <dbReference type="NCBI Taxonomy" id="28210"/>
    <lineage>
        <taxon>Bacteria</taxon>
        <taxon>Pseudomonadati</taxon>
        <taxon>Pseudomonadota</taxon>
        <taxon>Alphaproteobacteria</taxon>
        <taxon>Hyphomicrobiales</taxon>
        <taxon>Chelatococcaceae</taxon>
        <taxon>Chelatococcus</taxon>
    </lineage>
</organism>
<dbReference type="RefSeq" id="WP_110374882.1">
    <property type="nucleotide sequence ID" value="NZ_CAKNFM010000006.1"/>
</dbReference>
<evidence type="ECO:0000256" key="2">
    <source>
        <dbReference type="PIRSR" id="PIRSR039026-1"/>
    </source>
</evidence>
<dbReference type="OrthoDB" id="9780733at2"/>
<evidence type="ECO:0000313" key="5">
    <source>
        <dbReference type="EMBL" id="PXW58806.1"/>
    </source>
</evidence>
<keyword evidence="3" id="KW-0479">Metal-binding</keyword>
<reference evidence="5 6" key="1">
    <citation type="submission" date="2018-05" db="EMBL/GenBank/DDBJ databases">
        <title>Genomic Encyclopedia of Type Strains, Phase IV (KMG-IV): sequencing the most valuable type-strain genomes for metagenomic binning, comparative biology and taxonomic classification.</title>
        <authorList>
            <person name="Goeker M."/>
        </authorList>
    </citation>
    <scope>NUCLEOTIDE SEQUENCE [LARGE SCALE GENOMIC DNA]</scope>
    <source>
        <strain evidence="5 6">DSM 6462</strain>
    </source>
</reference>
<dbReference type="NCBIfam" id="NF037995">
    <property type="entry name" value="TRAP_S1"/>
    <property type="match status" value="1"/>
</dbReference>
<dbReference type="PANTHER" id="PTHR33376">
    <property type="match status" value="1"/>
</dbReference>
<keyword evidence="6" id="KW-1185">Reference proteome</keyword>
<dbReference type="Proteomes" id="UP000248021">
    <property type="component" value="Unassembled WGS sequence"/>
</dbReference>
<gene>
    <name evidence="5" type="ORF">C7450_105154</name>
</gene>
<dbReference type="GO" id="GO:0031317">
    <property type="term" value="C:tripartite ATP-independent periplasmic transporter complex"/>
    <property type="evidence" value="ECO:0007669"/>
    <property type="project" value="InterPro"/>
</dbReference>
<evidence type="ECO:0000256" key="3">
    <source>
        <dbReference type="PIRSR" id="PIRSR039026-2"/>
    </source>
</evidence>
<evidence type="ECO:0000313" key="6">
    <source>
        <dbReference type="Proteomes" id="UP000248021"/>
    </source>
</evidence>
<keyword evidence="1 4" id="KW-0732">Signal</keyword>
<dbReference type="PANTHER" id="PTHR33376:SF5">
    <property type="entry name" value="EXTRACYTOPLASMIC SOLUTE RECEPTOR PROTEIN"/>
    <property type="match status" value="1"/>
</dbReference>
<dbReference type="InterPro" id="IPR018389">
    <property type="entry name" value="DctP_fam"/>
</dbReference>
<comment type="caution">
    <text evidence="5">The sequence shown here is derived from an EMBL/GenBank/DDBJ whole genome shotgun (WGS) entry which is preliminary data.</text>
</comment>
<name>A0A2V3U7N3_9HYPH</name>
<protein>
    <submittedName>
        <fullName evidence="5">Secreted protein</fullName>
    </submittedName>
</protein>
<evidence type="ECO:0000256" key="4">
    <source>
        <dbReference type="SAM" id="SignalP"/>
    </source>
</evidence>
<proteinExistence type="predicted"/>
<dbReference type="GO" id="GO:0055085">
    <property type="term" value="P:transmembrane transport"/>
    <property type="evidence" value="ECO:0007669"/>
    <property type="project" value="InterPro"/>
</dbReference>
<dbReference type="NCBIfam" id="TIGR01409">
    <property type="entry name" value="TAT_signal_seq"/>
    <property type="match status" value="1"/>
</dbReference>
<dbReference type="Gene3D" id="3.40.190.170">
    <property type="entry name" value="Bacterial extracellular solute-binding protein, family 7"/>
    <property type="match status" value="1"/>
</dbReference>
<feature type="chain" id="PRO_5041067775" evidence="4">
    <location>
        <begin position="31"/>
        <end position="367"/>
    </location>
</feature>
<feature type="signal peptide" evidence="4">
    <location>
        <begin position="1"/>
        <end position="30"/>
    </location>
</feature>
<feature type="binding site" evidence="3">
    <location>
        <position position="219"/>
    </location>
    <ligand>
        <name>Na(+)</name>
        <dbReference type="ChEBI" id="CHEBI:29101"/>
    </ligand>
</feature>
<feature type="binding site" evidence="2">
    <location>
        <position position="160"/>
    </location>
    <ligand>
        <name>substrate</name>
    </ligand>
</feature>
<feature type="binding site" evidence="3">
    <location>
        <position position="218"/>
    </location>
    <ligand>
        <name>substrate</name>
    </ligand>
</feature>
<sequence>MKRRDFLKGAPGAVAAGTVAAAGVAMPAIAQSSPAIKWRMTSSFPKPLDALFGNAEMFAKLVGEATDGQFQIQCFGPGEIVPALQALDAAQNGTVECAHTPIYFYTGKETALAFGTGVPFSFNSRLQYAWLLNGGGNALMDEALAKFNVVGFPCGQSGTQMGGWFRKEINTPEDWKGLKFRIGGLGGDVLARLGVVPQQIAGGDIYPALERGTIDAAEFVSPYDDEKLGFAKVAKYYYAPGFWEGGAMLHMVVNRDKWNALPKHYQAIMRQAADASTNWMLAKYDAFNGPALKRLIGTGTELRFFPNPVLDSAWTAAHQLYGEMAAKNPLFKKALDSMIAFRTENYLWWQVNEYAFDTLMIRNRTKT</sequence>
<dbReference type="AlphaFoldDB" id="A0A2V3U7N3"/>
<feature type="binding site" evidence="2">
    <location>
        <position position="181"/>
    </location>
    <ligand>
        <name>substrate</name>
    </ligand>
</feature>
<dbReference type="EMBL" id="QJJK01000005">
    <property type="protein sequence ID" value="PXW58806.1"/>
    <property type="molecule type" value="Genomic_DNA"/>
</dbReference>
<dbReference type="Pfam" id="PF03480">
    <property type="entry name" value="DctP"/>
    <property type="match status" value="1"/>
</dbReference>
<feature type="binding site" evidence="3">
    <location>
        <position position="244"/>
    </location>
    <ligand>
        <name>substrate</name>
    </ligand>
</feature>
<dbReference type="PROSITE" id="PS51318">
    <property type="entry name" value="TAT"/>
    <property type="match status" value="1"/>
</dbReference>
<dbReference type="InterPro" id="IPR038404">
    <property type="entry name" value="TRAP_DctP_sf"/>
</dbReference>
<dbReference type="InterPro" id="IPR006311">
    <property type="entry name" value="TAT_signal"/>
</dbReference>
<dbReference type="GO" id="GO:0046872">
    <property type="term" value="F:metal ion binding"/>
    <property type="evidence" value="ECO:0007669"/>
    <property type="project" value="UniProtKB-KW"/>
</dbReference>
<dbReference type="InterPro" id="IPR019546">
    <property type="entry name" value="TAT_signal_bac_arc"/>
</dbReference>
<dbReference type="InterPro" id="IPR026289">
    <property type="entry name" value="SBP_TakP-like"/>
</dbReference>
<evidence type="ECO:0000256" key="1">
    <source>
        <dbReference type="ARBA" id="ARBA00022729"/>
    </source>
</evidence>
<dbReference type="PIRSF" id="PIRSF039026">
    <property type="entry name" value="SiaP"/>
    <property type="match status" value="1"/>
</dbReference>